<comment type="caution">
    <text evidence="2">The sequence shown here is derived from an EMBL/GenBank/DDBJ whole genome shotgun (WGS) entry which is preliminary data.</text>
</comment>
<feature type="transmembrane region" description="Helical" evidence="1">
    <location>
        <begin position="440"/>
        <end position="459"/>
    </location>
</feature>
<evidence type="ECO:0000313" key="2">
    <source>
        <dbReference type="EMBL" id="MEF3834155.1"/>
    </source>
</evidence>
<dbReference type="RefSeq" id="WP_303306489.1">
    <property type="nucleotide sequence ID" value="NZ_JAODOP010000004.1"/>
</dbReference>
<protein>
    <recommendedName>
        <fullName evidence="4">Pentapeptide repeat-containing protein</fullName>
    </recommendedName>
</protein>
<keyword evidence="1" id="KW-1133">Transmembrane helix</keyword>
<keyword evidence="1" id="KW-0472">Membrane</keyword>
<evidence type="ECO:0000256" key="1">
    <source>
        <dbReference type="SAM" id="Phobius"/>
    </source>
</evidence>
<sequence>MVNHKIDIFNYIKSDVENKIYNNPVKLIIKANSFEKAKASLTIKKNQTTISFQNVKFNSEISINVDEGIEDEISIGFHNCFIDSFSDFALESKNMVLFFGNCFVQNLRVQSRNLKSIKLNNCFGSYFIEGIKNVNVSYSEENIFLKDWVNQIKTEKQLQNLLNYKTIFHITDAESINFYGHEIEEKRKQQLIKERLLKSDGKYEGFGLDRQAYKKNKLKRILTLKEKELLNINIDLSYNIGFNHIKTQVSNLLLEAISLGGKAKGEVRIEDCKINNIYIRDFSPKSDFSLYNIKPLVGKGNFEVHNSNLDNTWFNAVSLKNYFVVFHKSSFINTKFSSTVFPSVKELKSSISSVKNIHYPNEIKDKKSFYRDMYELFLELKQAFDKRGNSFESQKMKSVAHEFLYKIEDWKVSKSDFWNNKIILGLNRLSNFHGISIRNAFFLALIIILVFHSLNVLSFESVEFGYKDWGEFKDIVSNEIRYLFSIANPAHKLSSLAPVNEITGWTYMTSFFSRIFIGFAFYQFVAAFRRFGK</sequence>
<evidence type="ECO:0000313" key="3">
    <source>
        <dbReference type="Proteomes" id="UP001337305"/>
    </source>
</evidence>
<dbReference type="Proteomes" id="UP001337305">
    <property type="component" value="Unassembled WGS sequence"/>
</dbReference>
<feature type="transmembrane region" description="Helical" evidence="1">
    <location>
        <begin position="505"/>
        <end position="528"/>
    </location>
</feature>
<gene>
    <name evidence="2" type="ORF">N1F79_13535</name>
</gene>
<dbReference type="EMBL" id="JAODOP010000004">
    <property type="protein sequence ID" value="MEF3834155.1"/>
    <property type="molecule type" value="Genomic_DNA"/>
</dbReference>
<keyword evidence="3" id="KW-1185">Reference proteome</keyword>
<evidence type="ECO:0008006" key="4">
    <source>
        <dbReference type="Google" id="ProtNLM"/>
    </source>
</evidence>
<name>A0ABU7XTV3_9FLAO</name>
<organism evidence="2 3">
    <name type="scientific">Flavivirga spongiicola</name>
    <dbReference type="NCBI Taxonomy" id="421621"/>
    <lineage>
        <taxon>Bacteria</taxon>
        <taxon>Pseudomonadati</taxon>
        <taxon>Bacteroidota</taxon>
        <taxon>Flavobacteriia</taxon>
        <taxon>Flavobacteriales</taxon>
        <taxon>Flavobacteriaceae</taxon>
        <taxon>Flavivirga</taxon>
    </lineage>
</organism>
<reference evidence="2 3" key="1">
    <citation type="submission" date="2022-09" db="EMBL/GenBank/DDBJ databases">
        <title>Genome sequencing of Flavivirga sp. MEBiC05379.</title>
        <authorList>
            <person name="Oh H.-M."/>
            <person name="Kwon K.K."/>
            <person name="Park M.J."/>
            <person name="Yang S.-H."/>
        </authorList>
    </citation>
    <scope>NUCLEOTIDE SEQUENCE [LARGE SCALE GENOMIC DNA]</scope>
    <source>
        <strain evidence="2 3">MEBiC05379</strain>
    </source>
</reference>
<proteinExistence type="predicted"/>
<accession>A0ABU7XTV3</accession>
<keyword evidence="1" id="KW-0812">Transmembrane</keyword>